<reference evidence="1 3" key="1">
    <citation type="journal article" date="2014" name="BMC Genomics">
        <title>Genome sequence of Anopheles sinensis provides insight into genetics basis of mosquito competence for malaria parasites.</title>
        <authorList>
            <person name="Zhou D."/>
            <person name="Zhang D."/>
            <person name="Ding G."/>
            <person name="Shi L."/>
            <person name="Hou Q."/>
            <person name="Ye Y."/>
            <person name="Xu Y."/>
            <person name="Zhou H."/>
            <person name="Xiong C."/>
            <person name="Li S."/>
            <person name="Yu J."/>
            <person name="Hong S."/>
            <person name="Yu X."/>
            <person name="Zou P."/>
            <person name="Chen C."/>
            <person name="Chang X."/>
            <person name="Wang W."/>
            <person name="Lv Y."/>
            <person name="Sun Y."/>
            <person name="Ma L."/>
            <person name="Shen B."/>
            <person name="Zhu C."/>
        </authorList>
    </citation>
    <scope>NUCLEOTIDE SEQUENCE [LARGE SCALE GENOMIC DNA]</scope>
</reference>
<dbReference type="VEuPathDB" id="VectorBase:ASIC021597"/>
<accession>A0A084WSU8</accession>
<evidence type="ECO:0000313" key="3">
    <source>
        <dbReference type="Proteomes" id="UP000030765"/>
    </source>
</evidence>
<dbReference type="AlphaFoldDB" id="A0A084WSU8"/>
<gene>
    <name evidence="1" type="ORF">ZHAS_00021597</name>
</gene>
<proteinExistence type="predicted"/>
<evidence type="ECO:0000313" key="2">
    <source>
        <dbReference type="EnsemblMetazoa" id="ASIC021597-PA"/>
    </source>
</evidence>
<keyword evidence="3" id="KW-1185">Reference proteome</keyword>
<dbReference type="EMBL" id="KE525418">
    <property type="protein sequence ID" value="KFB53292.1"/>
    <property type="molecule type" value="Genomic_DNA"/>
</dbReference>
<evidence type="ECO:0000313" key="1">
    <source>
        <dbReference type="EMBL" id="KFB53292.1"/>
    </source>
</evidence>
<dbReference type="EnsemblMetazoa" id="ASIC021597-RA">
    <property type="protein sequence ID" value="ASIC021597-PA"/>
    <property type="gene ID" value="ASIC021597"/>
</dbReference>
<reference evidence="2" key="2">
    <citation type="submission" date="2020-05" db="UniProtKB">
        <authorList>
            <consortium name="EnsemblMetazoa"/>
        </authorList>
    </citation>
    <scope>IDENTIFICATION</scope>
</reference>
<dbReference type="EMBL" id="ATLV01026729">
    <property type="status" value="NOT_ANNOTATED_CDS"/>
    <property type="molecule type" value="Genomic_DNA"/>
</dbReference>
<sequence length="67" mass="7060">MGGRAVTLLASPRGGIRKVPAPKLTGGVYVRFEACRTLAQSSDIREATMSIPIPPAFAPQLPKNAAR</sequence>
<organism evidence="1">
    <name type="scientific">Anopheles sinensis</name>
    <name type="common">Mosquito</name>
    <dbReference type="NCBI Taxonomy" id="74873"/>
    <lineage>
        <taxon>Eukaryota</taxon>
        <taxon>Metazoa</taxon>
        <taxon>Ecdysozoa</taxon>
        <taxon>Arthropoda</taxon>
        <taxon>Hexapoda</taxon>
        <taxon>Insecta</taxon>
        <taxon>Pterygota</taxon>
        <taxon>Neoptera</taxon>
        <taxon>Endopterygota</taxon>
        <taxon>Diptera</taxon>
        <taxon>Nematocera</taxon>
        <taxon>Culicoidea</taxon>
        <taxon>Culicidae</taxon>
        <taxon>Anophelinae</taxon>
        <taxon>Anopheles</taxon>
    </lineage>
</organism>
<dbReference type="Proteomes" id="UP000030765">
    <property type="component" value="Unassembled WGS sequence"/>
</dbReference>
<name>A0A084WSU8_ANOSI</name>
<protein>
    <submittedName>
        <fullName evidence="1 2">Uncharacterized protein</fullName>
    </submittedName>
</protein>